<evidence type="ECO:0000256" key="3">
    <source>
        <dbReference type="SAM" id="SignalP"/>
    </source>
</evidence>
<protein>
    <submittedName>
        <fullName evidence="4">Peptidase A4 family protein</fullName>
    </submittedName>
</protein>
<keyword evidence="5" id="KW-1185">Reference proteome</keyword>
<accession>A0A1W1WJH0</accession>
<proteinExistence type="predicted"/>
<gene>
    <name evidence="4" type="ORF">SAMN00768000_2800</name>
</gene>
<feature type="chain" id="PRO_5012890422" evidence="3">
    <location>
        <begin position="26"/>
        <end position="257"/>
    </location>
</feature>
<dbReference type="Pfam" id="PF01828">
    <property type="entry name" value="Peptidase_A4"/>
    <property type="match status" value="1"/>
</dbReference>
<dbReference type="CDD" id="cd13426">
    <property type="entry name" value="Peptidase_G1"/>
    <property type="match status" value="1"/>
</dbReference>
<feature type="active site" description="Proton acceptor" evidence="1">
    <location>
        <position position="184"/>
    </location>
</feature>
<dbReference type="GO" id="GO:0006508">
    <property type="term" value="P:proteolysis"/>
    <property type="evidence" value="ECO:0007669"/>
    <property type="project" value="InterPro"/>
</dbReference>
<evidence type="ECO:0000313" key="4">
    <source>
        <dbReference type="EMBL" id="SMC06396.1"/>
    </source>
</evidence>
<feature type="signal peptide" evidence="3">
    <location>
        <begin position="1"/>
        <end position="25"/>
    </location>
</feature>
<keyword evidence="3" id="KW-0732">Signal</keyword>
<dbReference type="STRING" id="28034.BFX07_11200"/>
<dbReference type="RefSeq" id="WP_242940675.1">
    <property type="nucleotide sequence ID" value="NZ_FWWY01000001.1"/>
</dbReference>
<dbReference type="Gene3D" id="2.60.120.700">
    <property type="entry name" value="Peptidase G1"/>
    <property type="match status" value="1"/>
</dbReference>
<evidence type="ECO:0000256" key="2">
    <source>
        <dbReference type="SAM" id="MobiDB-lite"/>
    </source>
</evidence>
<dbReference type="EMBL" id="FWWY01000001">
    <property type="protein sequence ID" value="SMC06396.1"/>
    <property type="molecule type" value="Genomic_DNA"/>
</dbReference>
<dbReference type="SUPFAM" id="SSF49899">
    <property type="entry name" value="Concanavalin A-like lectins/glucanases"/>
    <property type="match status" value="1"/>
</dbReference>
<dbReference type="AlphaFoldDB" id="A0A1W1WJH0"/>
<dbReference type="PANTHER" id="PTHR37536">
    <property type="entry name" value="PUTATIVE (AFU_ORTHOLOGUE AFUA_3G02970)-RELATED"/>
    <property type="match status" value="1"/>
</dbReference>
<dbReference type="PANTHER" id="PTHR37536:SF1">
    <property type="entry name" value="ASPERGILLOPEPSIN, PUTAITVE (AFU_ORTHOLOGUE AFUA_7G01200)"/>
    <property type="match status" value="1"/>
</dbReference>
<sequence>MRPKSWAMSILTMSFALISPSLSWASPSQVLVHAPRLKLAPPSHRTSNYGWASSNWSGYAITNGPYSSITGQWVVPTVSPSHGSTYSSAWIGIDGFNNSDLIQTGTEQDYAQGRAQYSAWWEILPAAETVINEPVSPGDDMSASIVNDGGGIWTITLKDLTKGWTFSTNQAYSGPASSAEWILEAPTIGGHIATLANYGQTTFNPGTVNGQNPGLVSQDGGVMIQKNKQVSTPSLPDSDTDGFNVAYGSVAPSPPNS</sequence>
<dbReference type="GO" id="GO:0070007">
    <property type="term" value="F:glutamic-type endopeptidase activity"/>
    <property type="evidence" value="ECO:0007669"/>
    <property type="project" value="InterPro"/>
</dbReference>
<dbReference type="Proteomes" id="UP000192660">
    <property type="component" value="Unassembled WGS sequence"/>
</dbReference>
<name>A0A1W1WJH0_SULTA</name>
<evidence type="ECO:0000256" key="1">
    <source>
        <dbReference type="PIRSR" id="PIRSR600250-50"/>
    </source>
</evidence>
<organism evidence="4 5">
    <name type="scientific">Sulfobacillus thermosulfidooxidans (strain DSM 9293 / VKM B-1269 / AT-1)</name>
    <dbReference type="NCBI Taxonomy" id="929705"/>
    <lineage>
        <taxon>Bacteria</taxon>
        <taxon>Bacillati</taxon>
        <taxon>Bacillota</taxon>
        <taxon>Clostridia</taxon>
        <taxon>Eubacteriales</taxon>
        <taxon>Clostridiales Family XVII. Incertae Sedis</taxon>
        <taxon>Sulfobacillus</taxon>
    </lineage>
</organism>
<evidence type="ECO:0000313" key="5">
    <source>
        <dbReference type="Proteomes" id="UP000192660"/>
    </source>
</evidence>
<dbReference type="InterPro" id="IPR000250">
    <property type="entry name" value="Peptidase_G1"/>
</dbReference>
<dbReference type="InterPro" id="IPR038656">
    <property type="entry name" value="Peptidase_G1_sf"/>
</dbReference>
<feature type="region of interest" description="Disordered" evidence="2">
    <location>
        <begin position="229"/>
        <end position="257"/>
    </location>
</feature>
<reference evidence="5" key="1">
    <citation type="submission" date="2017-04" db="EMBL/GenBank/DDBJ databases">
        <authorList>
            <person name="Varghese N."/>
            <person name="Submissions S."/>
        </authorList>
    </citation>
    <scope>NUCLEOTIDE SEQUENCE [LARGE SCALE GENOMIC DNA]</scope>
    <source>
        <strain evidence="5">DSM 9293</strain>
    </source>
</reference>
<dbReference type="InterPro" id="IPR013320">
    <property type="entry name" value="ConA-like_dom_sf"/>
</dbReference>